<proteinExistence type="predicted"/>
<accession>A0A7V5H4G3</accession>
<reference evidence="2" key="1">
    <citation type="journal article" date="2020" name="mSystems">
        <title>Genome- and Community-Level Interaction Insights into Carbon Utilization and Element Cycling Functions of Hydrothermarchaeota in Hydrothermal Sediment.</title>
        <authorList>
            <person name="Zhou Z."/>
            <person name="Liu Y."/>
            <person name="Xu W."/>
            <person name="Pan J."/>
            <person name="Luo Z.H."/>
            <person name="Li M."/>
        </authorList>
    </citation>
    <scope>NUCLEOTIDE SEQUENCE [LARGE SCALE GENOMIC DNA]</scope>
    <source>
        <strain evidence="2">HyVt-76</strain>
    </source>
</reference>
<comment type="caution">
    <text evidence="2">The sequence shown here is derived from an EMBL/GenBank/DDBJ whole genome shotgun (WGS) entry which is preliminary data.</text>
</comment>
<gene>
    <name evidence="2" type="ORF">ENL21_06045</name>
</gene>
<evidence type="ECO:0000256" key="1">
    <source>
        <dbReference type="SAM" id="MobiDB-lite"/>
    </source>
</evidence>
<dbReference type="EMBL" id="DRTD01000441">
    <property type="protein sequence ID" value="HHE55325.1"/>
    <property type="molecule type" value="Genomic_DNA"/>
</dbReference>
<sequence length="93" mass="10347">MSTDLRIKNAIIWHNLGPVTAADSAKIFIDYSTVDNIGTRVFAQHISKLPPLFLENLENEQFQLDPMSPTIDAGDPNDPFDLEPQPNGGRINQ</sequence>
<feature type="region of interest" description="Disordered" evidence="1">
    <location>
        <begin position="64"/>
        <end position="93"/>
    </location>
</feature>
<dbReference type="Proteomes" id="UP000886111">
    <property type="component" value="Unassembled WGS sequence"/>
</dbReference>
<organism evidence="2">
    <name type="scientific">Caldithrix abyssi</name>
    <dbReference type="NCBI Taxonomy" id="187145"/>
    <lineage>
        <taxon>Bacteria</taxon>
        <taxon>Pseudomonadati</taxon>
        <taxon>Calditrichota</taxon>
        <taxon>Calditrichia</taxon>
        <taxon>Calditrichales</taxon>
        <taxon>Calditrichaceae</taxon>
        <taxon>Caldithrix</taxon>
    </lineage>
</organism>
<name>A0A7V5H4G3_CALAY</name>
<protein>
    <submittedName>
        <fullName evidence="2">Uncharacterized protein</fullName>
    </submittedName>
</protein>
<dbReference type="AlphaFoldDB" id="A0A7V5H4G3"/>
<evidence type="ECO:0000313" key="2">
    <source>
        <dbReference type="EMBL" id="HHE55325.1"/>
    </source>
</evidence>